<dbReference type="PANTHER" id="PTHR45919">
    <property type="entry name" value="GDP-MAN:MAN(3)GLCNAC(2)-PP-DOL ALPHA-1,2-MANNOSYLTRANSFERASE"/>
    <property type="match status" value="1"/>
</dbReference>
<dbReference type="AlphaFoldDB" id="A0A0B1TPR6"/>
<evidence type="ECO:0000313" key="2">
    <source>
        <dbReference type="Proteomes" id="UP000053660"/>
    </source>
</evidence>
<reference evidence="1 2" key="1">
    <citation type="submission" date="2014-03" db="EMBL/GenBank/DDBJ databases">
        <title>Draft genome of the hookworm Oesophagostomum dentatum.</title>
        <authorList>
            <person name="Mitreva M."/>
        </authorList>
    </citation>
    <scope>NUCLEOTIDE SEQUENCE [LARGE SCALE GENOMIC DNA]</scope>
    <source>
        <strain evidence="1 2">OD-Hann</strain>
    </source>
</reference>
<dbReference type="OrthoDB" id="2276068at2759"/>
<evidence type="ECO:0000313" key="1">
    <source>
        <dbReference type="EMBL" id="KHJ97822.1"/>
    </source>
</evidence>
<protein>
    <submittedName>
        <fullName evidence="1">Uncharacterized protein</fullName>
    </submittedName>
</protein>
<dbReference type="SUPFAM" id="SSF53756">
    <property type="entry name" value="UDP-Glycosyltransferase/glycogen phosphorylase"/>
    <property type="match status" value="1"/>
</dbReference>
<organism evidence="1 2">
    <name type="scientific">Oesophagostomum dentatum</name>
    <name type="common">Nodular worm</name>
    <dbReference type="NCBI Taxonomy" id="61180"/>
    <lineage>
        <taxon>Eukaryota</taxon>
        <taxon>Metazoa</taxon>
        <taxon>Ecdysozoa</taxon>
        <taxon>Nematoda</taxon>
        <taxon>Chromadorea</taxon>
        <taxon>Rhabditida</taxon>
        <taxon>Rhabditina</taxon>
        <taxon>Rhabditomorpha</taxon>
        <taxon>Strongyloidea</taxon>
        <taxon>Strongylidae</taxon>
        <taxon>Oesophagostomum</taxon>
    </lineage>
</organism>
<dbReference type="GO" id="GO:0004377">
    <property type="term" value="F:GDP-Man:Man(3)GlcNAc(2)-PP-Dol alpha-1,2-mannosyltransferase activity"/>
    <property type="evidence" value="ECO:0007669"/>
    <property type="project" value="InterPro"/>
</dbReference>
<dbReference type="EMBL" id="KN549394">
    <property type="protein sequence ID" value="KHJ97822.1"/>
    <property type="molecule type" value="Genomic_DNA"/>
</dbReference>
<name>A0A0B1TPR6_OESDE</name>
<gene>
    <name evidence="1" type="ORF">OESDEN_02201</name>
</gene>
<proteinExistence type="predicted"/>
<sequence length="61" mass="6668">MWNEHFGISVVEGMAAGTIMLAHDSGGPELDILRPSTERKENFPLGFLAATRDGNLNTFSF</sequence>
<dbReference type="Gene3D" id="3.40.50.2000">
    <property type="entry name" value="Glycogen Phosphorylase B"/>
    <property type="match status" value="1"/>
</dbReference>
<accession>A0A0B1TPR6</accession>
<dbReference type="InterPro" id="IPR038013">
    <property type="entry name" value="ALG11"/>
</dbReference>
<keyword evidence="2" id="KW-1185">Reference proteome</keyword>
<dbReference type="GO" id="GO:0006487">
    <property type="term" value="P:protein N-linked glycosylation"/>
    <property type="evidence" value="ECO:0007669"/>
    <property type="project" value="TreeGrafter"/>
</dbReference>
<dbReference type="Proteomes" id="UP000053660">
    <property type="component" value="Unassembled WGS sequence"/>
</dbReference>
<dbReference type="PANTHER" id="PTHR45919:SF1">
    <property type="entry name" value="GDP-MAN:MAN(3)GLCNAC(2)-PP-DOL ALPHA-1,2-MANNOSYLTRANSFERASE"/>
    <property type="match status" value="1"/>
</dbReference>
<dbReference type="GO" id="GO:0005789">
    <property type="term" value="C:endoplasmic reticulum membrane"/>
    <property type="evidence" value="ECO:0007669"/>
    <property type="project" value="TreeGrafter"/>
</dbReference>